<reference evidence="4" key="1">
    <citation type="submission" date="2017-02" db="UniProtKB">
        <authorList>
            <consortium name="WormBaseParasite"/>
        </authorList>
    </citation>
    <scope>IDENTIFICATION</scope>
</reference>
<keyword evidence="1" id="KW-0472">Membrane</keyword>
<dbReference type="PANTHER" id="PTHR16469:SF27">
    <property type="entry name" value="UBIQUITIN-ASSOCIATED AND SH3 DOMAIN-CONTAINING BA-RELATED"/>
    <property type="match status" value="1"/>
</dbReference>
<dbReference type="AlphaFoldDB" id="A0A0R3WU54"/>
<dbReference type="PANTHER" id="PTHR16469">
    <property type="entry name" value="UBIQUITIN-ASSOCIATED AND SH3 DOMAIN-CONTAINING BA-RELATED"/>
    <property type="match status" value="1"/>
</dbReference>
<dbReference type="Proteomes" id="UP000274429">
    <property type="component" value="Unassembled WGS sequence"/>
</dbReference>
<reference evidence="2 3" key="2">
    <citation type="submission" date="2018-11" db="EMBL/GenBank/DDBJ databases">
        <authorList>
            <consortium name="Pathogen Informatics"/>
        </authorList>
    </citation>
    <scope>NUCLEOTIDE SEQUENCE [LARGE SCALE GENOMIC DNA]</scope>
</reference>
<dbReference type="OrthoDB" id="414418at2759"/>
<dbReference type="Pfam" id="PF00300">
    <property type="entry name" value="His_Phos_1"/>
    <property type="match status" value="1"/>
</dbReference>
<dbReference type="EMBL" id="UYWX01004067">
    <property type="protein sequence ID" value="VDM24590.1"/>
    <property type="molecule type" value="Genomic_DNA"/>
</dbReference>
<sequence length="118" mass="12783">MANSYQVVHTVLTTFVAGNATPFVCAGLYRRLNLNMPPRLPVREDIIDHTLDSPLTQVGLFVAGACGRAFAEAGVRFSVCYASPALRCVQTACQLLRGAGQVGILVFFLRISSHILIF</sequence>
<dbReference type="Gene3D" id="3.40.50.1240">
    <property type="entry name" value="Phosphoglycerate mutase-like"/>
    <property type="match status" value="1"/>
</dbReference>
<dbReference type="WBParaSite" id="TTAC_0000429401-mRNA-1">
    <property type="protein sequence ID" value="TTAC_0000429401-mRNA-1"/>
    <property type="gene ID" value="TTAC_0000429401"/>
</dbReference>
<keyword evidence="1" id="KW-0812">Transmembrane</keyword>
<dbReference type="InterPro" id="IPR029033">
    <property type="entry name" value="His_PPase_superfam"/>
</dbReference>
<organism evidence="4">
    <name type="scientific">Hydatigena taeniaeformis</name>
    <name type="common">Feline tapeworm</name>
    <name type="synonym">Taenia taeniaeformis</name>
    <dbReference type="NCBI Taxonomy" id="6205"/>
    <lineage>
        <taxon>Eukaryota</taxon>
        <taxon>Metazoa</taxon>
        <taxon>Spiralia</taxon>
        <taxon>Lophotrochozoa</taxon>
        <taxon>Platyhelminthes</taxon>
        <taxon>Cestoda</taxon>
        <taxon>Eucestoda</taxon>
        <taxon>Cyclophyllidea</taxon>
        <taxon>Taeniidae</taxon>
        <taxon>Hydatigera</taxon>
    </lineage>
</organism>
<proteinExistence type="predicted"/>
<feature type="transmembrane region" description="Helical" evidence="1">
    <location>
        <begin position="6"/>
        <end position="29"/>
    </location>
</feature>
<dbReference type="STRING" id="6205.A0A0R3WU54"/>
<keyword evidence="1" id="KW-1133">Transmembrane helix</keyword>
<dbReference type="InterPro" id="IPR013078">
    <property type="entry name" value="His_Pase_superF_clade-1"/>
</dbReference>
<keyword evidence="3" id="KW-1185">Reference proteome</keyword>
<accession>A0A0R3WU54</accession>
<evidence type="ECO:0000313" key="3">
    <source>
        <dbReference type="Proteomes" id="UP000274429"/>
    </source>
</evidence>
<dbReference type="CDD" id="cd07067">
    <property type="entry name" value="HP_PGM_like"/>
    <property type="match status" value="1"/>
</dbReference>
<evidence type="ECO:0000313" key="2">
    <source>
        <dbReference type="EMBL" id="VDM24590.1"/>
    </source>
</evidence>
<gene>
    <name evidence="2" type="ORF">TTAC_LOCUS4280</name>
</gene>
<dbReference type="SUPFAM" id="SSF53254">
    <property type="entry name" value="Phosphoglycerate mutase-like"/>
    <property type="match status" value="1"/>
</dbReference>
<dbReference type="InterPro" id="IPR051710">
    <property type="entry name" value="Phosphatase_SH3-domain"/>
</dbReference>
<evidence type="ECO:0000256" key="1">
    <source>
        <dbReference type="SAM" id="Phobius"/>
    </source>
</evidence>
<protein>
    <submittedName>
        <fullName evidence="4">AMP-binding domain-containing protein</fullName>
    </submittedName>
</protein>
<evidence type="ECO:0000313" key="4">
    <source>
        <dbReference type="WBParaSite" id="TTAC_0000429401-mRNA-1"/>
    </source>
</evidence>
<name>A0A0R3WU54_HYDTA</name>